<organism evidence="2 3">
    <name type="scientific">Dreissena polymorpha</name>
    <name type="common">Zebra mussel</name>
    <name type="synonym">Mytilus polymorpha</name>
    <dbReference type="NCBI Taxonomy" id="45954"/>
    <lineage>
        <taxon>Eukaryota</taxon>
        <taxon>Metazoa</taxon>
        <taxon>Spiralia</taxon>
        <taxon>Lophotrochozoa</taxon>
        <taxon>Mollusca</taxon>
        <taxon>Bivalvia</taxon>
        <taxon>Autobranchia</taxon>
        <taxon>Heteroconchia</taxon>
        <taxon>Euheterodonta</taxon>
        <taxon>Imparidentia</taxon>
        <taxon>Neoheterodontei</taxon>
        <taxon>Myida</taxon>
        <taxon>Dreissenoidea</taxon>
        <taxon>Dreissenidae</taxon>
        <taxon>Dreissena</taxon>
    </lineage>
</organism>
<feature type="transmembrane region" description="Helical" evidence="1">
    <location>
        <begin position="57"/>
        <end position="75"/>
    </location>
</feature>
<name>A0A9D4HUG4_DREPO</name>
<protein>
    <submittedName>
        <fullName evidence="2">Uncharacterized protein</fullName>
    </submittedName>
</protein>
<keyword evidence="1" id="KW-1133">Transmembrane helix</keyword>
<sequence length="170" mass="19639">MSSAKLNSWFDVSNSWRTTVSYLRHMRYWDKTLCAFIVGVMLASATSRSVDELLDTFILVFLYAVWILICLPALYRRLSVRLIKDAILSLLEIFFADILIFGVYRTLRRYLSAADVSYEAPEQRGFVFVMNSIRLTFVAVCLLKSVPVIFNSLASKTNKRTSRKSRKLAW</sequence>
<keyword evidence="3" id="KW-1185">Reference proteome</keyword>
<keyword evidence="1" id="KW-0472">Membrane</keyword>
<gene>
    <name evidence="2" type="ORF">DPMN_039528</name>
</gene>
<reference evidence="2" key="2">
    <citation type="submission" date="2020-11" db="EMBL/GenBank/DDBJ databases">
        <authorList>
            <person name="McCartney M.A."/>
            <person name="Auch B."/>
            <person name="Kono T."/>
            <person name="Mallez S."/>
            <person name="Becker A."/>
            <person name="Gohl D.M."/>
            <person name="Silverstein K.A.T."/>
            <person name="Koren S."/>
            <person name="Bechman K.B."/>
            <person name="Herman A."/>
            <person name="Abrahante J.E."/>
            <person name="Garbe J."/>
        </authorList>
    </citation>
    <scope>NUCLEOTIDE SEQUENCE</scope>
    <source>
        <strain evidence="2">Duluth1</strain>
        <tissue evidence="2">Whole animal</tissue>
    </source>
</reference>
<dbReference type="Proteomes" id="UP000828390">
    <property type="component" value="Unassembled WGS sequence"/>
</dbReference>
<dbReference type="AlphaFoldDB" id="A0A9D4HUG4"/>
<evidence type="ECO:0000313" key="3">
    <source>
        <dbReference type="Proteomes" id="UP000828390"/>
    </source>
</evidence>
<feature type="transmembrane region" description="Helical" evidence="1">
    <location>
        <begin position="87"/>
        <end position="107"/>
    </location>
</feature>
<accession>A0A9D4HUG4</accession>
<reference evidence="2" key="1">
    <citation type="journal article" date="2019" name="bioRxiv">
        <title>The Genome of the Zebra Mussel, Dreissena polymorpha: A Resource for Invasive Species Research.</title>
        <authorList>
            <person name="McCartney M.A."/>
            <person name="Auch B."/>
            <person name="Kono T."/>
            <person name="Mallez S."/>
            <person name="Zhang Y."/>
            <person name="Obille A."/>
            <person name="Becker A."/>
            <person name="Abrahante J.E."/>
            <person name="Garbe J."/>
            <person name="Badalamenti J.P."/>
            <person name="Herman A."/>
            <person name="Mangelson H."/>
            <person name="Liachko I."/>
            <person name="Sullivan S."/>
            <person name="Sone E.D."/>
            <person name="Koren S."/>
            <person name="Silverstein K.A.T."/>
            <person name="Beckman K.B."/>
            <person name="Gohl D.M."/>
        </authorList>
    </citation>
    <scope>NUCLEOTIDE SEQUENCE</scope>
    <source>
        <strain evidence="2">Duluth1</strain>
        <tissue evidence="2">Whole animal</tissue>
    </source>
</reference>
<dbReference type="EMBL" id="JAIWYP010000011">
    <property type="protein sequence ID" value="KAH3733103.1"/>
    <property type="molecule type" value="Genomic_DNA"/>
</dbReference>
<keyword evidence="1" id="KW-0812">Transmembrane</keyword>
<proteinExistence type="predicted"/>
<comment type="caution">
    <text evidence="2">The sequence shown here is derived from an EMBL/GenBank/DDBJ whole genome shotgun (WGS) entry which is preliminary data.</text>
</comment>
<evidence type="ECO:0000313" key="2">
    <source>
        <dbReference type="EMBL" id="KAH3733103.1"/>
    </source>
</evidence>
<feature type="transmembrane region" description="Helical" evidence="1">
    <location>
        <begin position="127"/>
        <end position="154"/>
    </location>
</feature>
<evidence type="ECO:0000256" key="1">
    <source>
        <dbReference type="SAM" id="Phobius"/>
    </source>
</evidence>